<proteinExistence type="inferred from homology"/>
<dbReference type="Pfam" id="PF01189">
    <property type="entry name" value="Methyltr_RsmB-F"/>
    <property type="match status" value="1"/>
</dbReference>
<comment type="similarity">
    <text evidence="5">Belongs to the class I-like SAM-binding methyltransferase superfamily. RsmB/NOP family.</text>
</comment>
<dbReference type="GO" id="GO:0009383">
    <property type="term" value="F:rRNA (cytosine-C5-)-methyltransferase activity"/>
    <property type="evidence" value="ECO:0007669"/>
    <property type="project" value="TreeGrafter"/>
</dbReference>
<evidence type="ECO:0000256" key="4">
    <source>
        <dbReference type="ARBA" id="ARBA00022884"/>
    </source>
</evidence>
<dbReference type="InterPro" id="IPR023267">
    <property type="entry name" value="RCMT"/>
</dbReference>
<evidence type="ECO:0000259" key="6">
    <source>
        <dbReference type="PROSITE" id="PS51686"/>
    </source>
</evidence>
<feature type="binding site" evidence="5">
    <location>
        <position position="240"/>
    </location>
    <ligand>
        <name>S-adenosyl-L-methionine</name>
        <dbReference type="ChEBI" id="CHEBI:59789"/>
    </ligand>
</feature>
<evidence type="ECO:0000256" key="2">
    <source>
        <dbReference type="ARBA" id="ARBA00022679"/>
    </source>
</evidence>
<dbReference type="InterPro" id="IPR029063">
    <property type="entry name" value="SAM-dependent_MTases_sf"/>
</dbReference>
<dbReference type="Gene3D" id="3.40.50.150">
    <property type="entry name" value="Vaccinia Virus protein VP39"/>
    <property type="match status" value="1"/>
</dbReference>
<comment type="caution">
    <text evidence="5">Lacks conserved residue(s) required for the propagation of feature annotation.</text>
</comment>
<feature type="binding site" evidence="5">
    <location>
        <position position="287"/>
    </location>
    <ligand>
        <name>S-adenosyl-L-methionine</name>
        <dbReference type="ChEBI" id="CHEBI:59789"/>
    </ligand>
</feature>
<dbReference type="Proteomes" id="UP000199643">
    <property type="component" value="Unassembled WGS sequence"/>
</dbReference>
<reference evidence="8" key="1">
    <citation type="submission" date="2016-10" db="EMBL/GenBank/DDBJ databases">
        <authorList>
            <person name="Varghese N."/>
            <person name="Submissions S."/>
        </authorList>
    </citation>
    <scope>NUCLEOTIDE SEQUENCE [LARGE SCALE GENOMIC DNA]</scope>
    <source>
        <strain evidence="8">DSM 17933</strain>
    </source>
</reference>
<gene>
    <name evidence="7" type="ORF">SAMN05421827_113126</name>
</gene>
<dbReference type="SUPFAM" id="SSF53335">
    <property type="entry name" value="S-adenosyl-L-methionine-dependent methyltransferases"/>
    <property type="match status" value="1"/>
</dbReference>
<dbReference type="GO" id="GO:0070475">
    <property type="term" value="P:rRNA base methylation"/>
    <property type="evidence" value="ECO:0007669"/>
    <property type="project" value="TreeGrafter"/>
</dbReference>
<feature type="domain" description="SAM-dependent MTase RsmB/NOP-type" evidence="6">
    <location>
        <begin position="120"/>
        <end position="389"/>
    </location>
</feature>
<dbReference type="InterPro" id="IPR049560">
    <property type="entry name" value="MeTrfase_RsmB-F_NOP2_cat"/>
</dbReference>
<dbReference type="PANTHER" id="PTHR22807:SF61">
    <property type="entry name" value="NOL1_NOP2_SUN FAMILY PROTEIN _ ANTITERMINATION NUSB DOMAIN-CONTAINING PROTEIN"/>
    <property type="match status" value="1"/>
</dbReference>
<evidence type="ECO:0000313" key="7">
    <source>
        <dbReference type="EMBL" id="SDG95558.1"/>
    </source>
</evidence>
<sequence>MRADHQLRAFEQILSSYDGSLPLHRFLPVYFKQHKQMGSSDRRWATRHIYSFFRLGKALPSLPNEERLSIADFLCHDTLSLLVEKNLPDLKENVTKPLEEKLVLIKARYPDFDVEQIYPLHVALSDGINKEAFFTSFFKQPDLFIRVKAEEAKVIISRLEAENIAVKAINDTALALPNGTKLESILNDGSYQVQDLSSQHTGLYFKPNKWDKWWDCCAASGGKTLLLHSLEPVIELLVSDLRESVLLNLDERFRLAGIKKYHKKELDLLQNNDQVLHHYQFDGIILDAPCTGSGTWGRTPEMLTFFEERKINQFATIQKGIVQNVVKYLKPGKPLIYITCSAFAQENEAIVQHMLDTLPLELEKMELIKGYENNADTMFVARLIKRSQD</sequence>
<evidence type="ECO:0000256" key="5">
    <source>
        <dbReference type="PROSITE-ProRule" id="PRU01023"/>
    </source>
</evidence>
<dbReference type="PROSITE" id="PS51686">
    <property type="entry name" value="SAM_MT_RSMB_NOP"/>
    <property type="match status" value="1"/>
</dbReference>
<feature type="active site" description="Nucleophile" evidence="5">
    <location>
        <position position="340"/>
    </location>
</feature>
<dbReference type="OrthoDB" id="9810297at2"/>
<dbReference type="RefSeq" id="WP_090501874.1">
    <property type="nucleotide sequence ID" value="NZ_FNCH01000013.1"/>
</dbReference>
<protein>
    <submittedName>
        <fullName evidence="7">16S rRNA (Cytosine967-C5)-methyltransferase</fullName>
    </submittedName>
</protein>
<dbReference type="PANTHER" id="PTHR22807">
    <property type="entry name" value="NOP2 YEAST -RELATED NOL1/NOP2/FMU SUN DOMAIN-CONTAINING"/>
    <property type="match status" value="1"/>
</dbReference>
<dbReference type="InterPro" id="IPR001678">
    <property type="entry name" value="MeTrfase_RsmB-F_NOP2_dom"/>
</dbReference>
<dbReference type="GO" id="GO:0005829">
    <property type="term" value="C:cytosol"/>
    <property type="evidence" value="ECO:0007669"/>
    <property type="project" value="TreeGrafter"/>
</dbReference>
<dbReference type="AlphaFoldDB" id="A0A1G7YG92"/>
<dbReference type="GO" id="GO:0003723">
    <property type="term" value="F:RNA binding"/>
    <property type="evidence" value="ECO:0007669"/>
    <property type="project" value="UniProtKB-UniRule"/>
</dbReference>
<dbReference type="PRINTS" id="PR02008">
    <property type="entry name" value="RCMTFAMILY"/>
</dbReference>
<evidence type="ECO:0000256" key="3">
    <source>
        <dbReference type="ARBA" id="ARBA00022691"/>
    </source>
</evidence>
<organism evidence="7 8">
    <name type="scientific">Pedobacter terrae</name>
    <dbReference type="NCBI Taxonomy" id="405671"/>
    <lineage>
        <taxon>Bacteria</taxon>
        <taxon>Pseudomonadati</taxon>
        <taxon>Bacteroidota</taxon>
        <taxon>Sphingobacteriia</taxon>
        <taxon>Sphingobacteriales</taxon>
        <taxon>Sphingobacteriaceae</taxon>
        <taxon>Pedobacter</taxon>
    </lineage>
</organism>
<evidence type="ECO:0000256" key="1">
    <source>
        <dbReference type="ARBA" id="ARBA00022603"/>
    </source>
</evidence>
<name>A0A1G7YG92_9SPHI</name>
<keyword evidence="3 5" id="KW-0949">S-adenosyl-L-methionine</keyword>
<dbReference type="EMBL" id="FNCH01000013">
    <property type="protein sequence ID" value="SDG95558.1"/>
    <property type="molecule type" value="Genomic_DNA"/>
</dbReference>
<keyword evidence="8" id="KW-1185">Reference proteome</keyword>
<keyword evidence="1 5" id="KW-0489">Methyltransferase</keyword>
<feature type="binding site" evidence="5">
    <location>
        <position position="267"/>
    </location>
    <ligand>
        <name>S-adenosyl-L-methionine</name>
        <dbReference type="ChEBI" id="CHEBI:59789"/>
    </ligand>
</feature>
<dbReference type="STRING" id="405671.SAMN05421827_113126"/>
<accession>A0A1G7YG92</accession>
<keyword evidence="4 5" id="KW-0694">RNA-binding</keyword>
<keyword evidence="2 5" id="KW-0808">Transferase</keyword>
<evidence type="ECO:0000313" key="8">
    <source>
        <dbReference type="Proteomes" id="UP000199643"/>
    </source>
</evidence>